<keyword evidence="2" id="KW-1185">Reference proteome</keyword>
<dbReference type="Proteomes" id="UP000199024">
    <property type="component" value="Unassembled WGS sequence"/>
</dbReference>
<protein>
    <recommendedName>
        <fullName evidence="3">DUF192 domain-containing protein</fullName>
    </recommendedName>
</protein>
<name>A0A1I6MRZ1_9BACT</name>
<gene>
    <name evidence="1" type="ORF">SAMN05421771_3412</name>
</gene>
<dbReference type="EMBL" id="FOZL01000001">
    <property type="protein sequence ID" value="SFS18288.1"/>
    <property type="molecule type" value="Genomic_DNA"/>
</dbReference>
<evidence type="ECO:0000313" key="2">
    <source>
        <dbReference type="Proteomes" id="UP000199024"/>
    </source>
</evidence>
<dbReference type="AlphaFoldDB" id="A0A1I6MRZ1"/>
<dbReference type="RefSeq" id="WP_089840927.1">
    <property type="nucleotide sequence ID" value="NZ_FOZL01000001.1"/>
</dbReference>
<organism evidence="1 2">
    <name type="scientific">Granulicella pectinivorans</name>
    <dbReference type="NCBI Taxonomy" id="474950"/>
    <lineage>
        <taxon>Bacteria</taxon>
        <taxon>Pseudomonadati</taxon>
        <taxon>Acidobacteriota</taxon>
        <taxon>Terriglobia</taxon>
        <taxon>Terriglobales</taxon>
        <taxon>Acidobacteriaceae</taxon>
        <taxon>Granulicella</taxon>
    </lineage>
</organism>
<proteinExistence type="predicted"/>
<dbReference type="Pfam" id="PF02643">
    <property type="entry name" value="DUF192"/>
    <property type="match status" value="1"/>
</dbReference>
<dbReference type="OrthoDB" id="9813379at2"/>
<dbReference type="InterPro" id="IPR038695">
    <property type="entry name" value="Saro_0823-like_sf"/>
</dbReference>
<dbReference type="Gene3D" id="2.60.120.1140">
    <property type="entry name" value="Protein of unknown function DUF192"/>
    <property type="match status" value="1"/>
</dbReference>
<reference evidence="1 2" key="1">
    <citation type="submission" date="2016-10" db="EMBL/GenBank/DDBJ databases">
        <authorList>
            <person name="de Groot N.N."/>
        </authorList>
    </citation>
    <scope>NUCLEOTIDE SEQUENCE [LARGE SCALE GENOMIC DNA]</scope>
    <source>
        <strain evidence="1 2">DSM 21001</strain>
    </source>
</reference>
<evidence type="ECO:0008006" key="3">
    <source>
        <dbReference type="Google" id="ProtNLM"/>
    </source>
</evidence>
<evidence type="ECO:0000313" key="1">
    <source>
        <dbReference type="EMBL" id="SFS18288.1"/>
    </source>
</evidence>
<dbReference type="STRING" id="474950.SAMN05421771_3412"/>
<dbReference type="InterPro" id="IPR003795">
    <property type="entry name" value="DUF192"/>
</dbReference>
<sequence length="125" mass="13701">MRRVQIIDKGRNTVIAGNVGVADHGFARMRGLLGRKSLDAGEGLWIRPSSGIHTFGMSFPIDVVGLNASLTVTKLWKNVKPQRMTTLKWNVRSVIELQAGLIESSGLKLGDQVLVKDYVAESEAR</sequence>
<accession>A0A1I6MRZ1</accession>